<dbReference type="InterPro" id="IPR000015">
    <property type="entry name" value="Fimb_usher"/>
</dbReference>
<dbReference type="SUPFAM" id="SSF56935">
    <property type="entry name" value="Porins"/>
    <property type="match status" value="1"/>
</dbReference>
<dbReference type="SUPFAM" id="SSF54106">
    <property type="entry name" value="LysM domain"/>
    <property type="match status" value="1"/>
</dbReference>
<dbReference type="InterPro" id="IPR018392">
    <property type="entry name" value="LysM"/>
</dbReference>
<gene>
    <name evidence="3" type="ORF">MBEBAB_1831</name>
</gene>
<dbReference type="Gene3D" id="3.10.350.10">
    <property type="entry name" value="LysM domain"/>
    <property type="match status" value="1"/>
</dbReference>
<dbReference type="AlphaFoldDB" id="A0A8E0NC24"/>
<evidence type="ECO:0000313" key="3">
    <source>
        <dbReference type="EMBL" id="GAD59581.1"/>
    </source>
</evidence>
<dbReference type="Pfam" id="PF00577">
    <property type="entry name" value="Usher"/>
    <property type="match status" value="1"/>
</dbReference>
<proteinExistence type="predicted"/>
<dbReference type="Proteomes" id="UP000016569">
    <property type="component" value="Unassembled WGS sequence"/>
</dbReference>
<dbReference type="SMART" id="SM00257">
    <property type="entry name" value="LysM"/>
    <property type="match status" value="1"/>
</dbReference>
<dbReference type="CDD" id="cd00118">
    <property type="entry name" value="LysM"/>
    <property type="match status" value="1"/>
</dbReference>
<name>A0A8E0NC24_9CAUL</name>
<feature type="region of interest" description="Disordered" evidence="1">
    <location>
        <begin position="81"/>
        <end position="122"/>
    </location>
</feature>
<dbReference type="PANTHER" id="PTHR30451:SF5">
    <property type="entry name" value="SLR0019 PROTEIN"/>
    <property type="match status" value="1"/>
</dbReference>
<dbReference type="InterPro" id="IPR036779">
    <property type="entry name" value="LysM_dom_sf"/>
</dbReference>
<protein>
    <recommendedName>
        <fullName evidence="2">LysM domain-containing protein</fullName>
    </recommendedName>
</protein>
<dbReference type="PANTHER" id="PTHR30451">
    <property type="entry name" value="OUTER MEMBRANE USHER PROTEIN"/>
    <property type="match status" value="1"/>
</dbReference>
<dbReference type="EMBL" id="BATC01000031">
    <property type="protein sequence ID" value="GAD59581.1"/>
    <property type="molecule type" value="Genomic_DNA"/>
</dbReference>
<accession>A0A8E0NC24</accession>
<evidence type="ECO:0000256" key="1">
    <source>
        <dbReference type="SAM" id="MobiDB-lite"/>
    </source>
</evidence>
<organism evidence="3 4">
    <name type="scientific">Brevundimonas abyssalis TAR-001</name>
    <dbReference type="NCBI Taxonomy" id="1391729"/>
    <lineage>
        <taxon>Bacteria</taxon>
        <taxon>Pseudomonadati</taxon>
        <taxon>Pseudomonadota</taxon>
        <taxon>Alphaproteobacteria</taxon>
        <taxon>Caulobacterales</taxon>
        <taxon>Caulobacteraceae</taxon>
        <taxon>Brevundimonas</taxon>
    </lineage>
</organism>
<evidence type="ECO:0000313" key="4">
    <source>
        <dbReference type="Proteomes" id="UP000016569"/>
    </source>
</evidence>
<comment type="caution">
    <text evidence="3">The sequence shown here is derived from an EMBL/GenBank/DDBJ whole genome shotgun (WGS) entry which is preliminary data.</text>
</comment>
<keyword evidence="4" id="KW-1185">Reference proteome</keyword>
<sequence length="897" mass="94526">MHKRGPGRRRGLTGSTAIGIVLLFVATPTTAGPTHRIAPGETLSQIARVYRVSVKTLVELNDIRRPDLILAGHTLNIPGLSGAADEQVPQSAPTAPTSAQGSPSADAGAQPSSVGSAGVQAPSIPDNQAVLETQLPVVVDGRRYPSVAVRTTVSQLVAISPAALSEALGATIDESTHVALRSLGSDLVPVEQLGQAGVSARLDAQTLSIQVNVPPTARPALGVSLLPPGGYDGVERVYPGRISAGVTGALLLNDNLEDDRGALGQFAFSGFGNFGGITGINVDFGGSFNFGAEDDSFRRDAIILFKDDPQRAIRYSAGDLSPFLPRLGGATGVLGFSYERSYEELDPTRNIRPTGRRSFFLERPAIVEVYANGVLLSRFQSQGGPVDLGDIPLANVSNNVTIVVEDALGRRELDAFSLSSDLTLLAAGLSEFSFSLGALRDDQSSGFDYGDEWAATAFYSRGISDNLTVGAHAALSEEVVNVGASSALGFGAGVALFEFAVSESAVAGSGVASSVNFRGGPFLGEDRNDTLTVSLDYTSTDFATLADRFSTIDQEWLVAADYRFDISRRTSISVGGAYATRHGRDGADRFLNIGLSQQFGRVVASVIGRHGEFADGRQETGAFISLSLPFGERGRASTSYDSISETARAEYVRNRGFEVPDFNYRLGAIQRAGETQIDGELGYTTTRFEADVGVTSQVNGGGQAVRARLQSGIAFVDGMFGVSRDPGRGFYLFRPHPSLRGAQVTIESSAGSTTLGRSGLFGPAVAPARNPYRPEELRVGISGGPVGYDIGSGRYLVVPGARTGIGLTVGSDAYRTVIATLIFEGEPISLLYGYLRDDTGVDRPVFTNRSGRVALPNLSPGRYSVVFPAVNAGFTFEVDDSHDAYRDAGSIALERLQ</sequence>
<reference evidence="4" key="1">
    <citation type="journal article" date="2013" name="Genome Announc.">
        <title>Draft Genome Sequence of the Dimorphic Prosthecate Bacterium Brevundimonas abyssalis TAR-001T.</title>
        <authorList>
            <person name="Tsubouchi T."/>
            <person name="Nishi S."/>
            <person name="Usui K."/>
            <person name="Shimane Y."/>
            <person name="Takaki Y."/>
            <person name="Maruyama T."/>
            <person name="Hatada Y."/>
        </authorList>
    </citation>
    <scope>NUCLEOTIDE SEQUENCE [LARGE SCALE GENOMIC DNA]</scope>
    <source>
        <strain evidence="4">TAR-001</strain>
    </source>
</reference>
<feature type="compositionally biased region" description="Polar residues" evidence="1">
    <location>
        <begin position="88"/>
        <end position="103"/>
    </location>
</feature>
<dbReference type="PROSITE" id="PS51782">
    <property type="entry name" value="LYSM"/>
    <property type="match status" value="1"/>
</dbReference>
<dbReference type="Pfam" id="PF01476">
    <property type="entry name" value="LysM"/>
    <property type="match status" value="1"/>
</dbReference>
<dbReference type="GO" id="GO:0009279">
    <property type="term" value="C:cell outer membrane"/>
    <property type="evidence" value="ECO:0007669"/>
    <property type="project" value="TreeGrafter"/>
</dbReference>
<dbReference type="GO" id="GO:0009297">
    <property type="term" value="P:pilus assembly"/>
    <property type="evidence" value="ECO:0007669"/>
    <property type="project" value="InterPro"/>
</dbReference>
<feature type="domain" description="LysM" evidence="2">
    <location>
        <begin position="33"/>
        <end position="77"/>
    </location>
</feature>
<dbReference type="GO" id="GO:0015473">
    <property type="term" value="F:fimbrial usher porin activity"/>
    <property type="evidence" value="ECO:0007669"/>
    <property type="project" value="InterPro"/>
</dbReference>
<evidence type="ECO:0000259" key="2">
    <source>
        <dbReference type="PROSITE" id="PS51782"/>
    </source>
</evidence>